<dbReference type="EMBL" id="JAOPGA020001736">
    <property type="protein sequence ID" value="KAL0490936.1"/>
    <property type="molecule type" value="Genomic_DNA"/>
</dbReference>
<keyword evidence="9" id="KW-0520">NAD</keyword>
<reference evidence="14 15" key="1">
    <citation type="submission" date="2024-03" db="EMBL/GenBank/DDBJ databases">
        <title>The Acrasis kona genome and developmental transcriptomes reveal deep origins of eukaryotic multicellular pathways.</title>
        <authorList>
            <person name="Sheikh S."/>
            <person name="Fu C.-J."/>
            <person name="Brown M.W."/>
            <person name="Baldauf S.L."/>
        </authorList>
    </citation>
    <scope>NUCLEOTIDE SEQUENCE [LARGE SCALE GENOMIC DNA]</scope>
    <source>
        <strain evidence="14 15">ATCC MYA-3509</strain>
    </source>
</reference>
<name>A0AAW2ZP36_9EUKA</name>
<feature type="domain" description="MTHFR SAM-binding regulatory" evidence="13">
    <location>
        <begin position="300"/>
        <end position="578"/>
    </location>
</feature>
<keyword evidence="4" id="KW-0028">Amino-acid biosynthesis</keyword>
<dbReference type="GO" id="GO:0035999">
    <property type="term" value="P:tetrahydrofolate interconversion"/>
    <property type="evidence" value="ECO:0007669"/>
    <property type="project" value="TreeGrafter"/>
</dbReference>
<evidence type="ECO:0000313" key="15">
    <source>
        <dbReference type="Proteomes" id="UP001431209"/>
    </source>
</evidence>
<comment type="cofactor">
    <cofactor evidence="1">
        <name>FAD</name>
        <dbReference type="ChEBI" id="CHEBI:57692"/>
    </cofactor>
</comment>
<evidence type="ECO:0000256" key="11">
    <source>
        <dbReference type="ARBA" id="ARBA00034478"/>
    </source>
</evidence>
<evidence type="ECO:0000256" key="5">
    <source>
        <dbReference type="ARBA" id="ARBA00022630"/>
    </source>
</evidence>
<comment type="caution">
    <text evidence="14">The sequence shown here is derived from an EMBL/GenBank/DDBJ whole genome shotgun (WGS) entry which is preliminary data.</text>
</comment>
<dbReference type="NCBIfam" id="TIGR00677">
    <property type="entry name" value="fadh2_euk"/>
    <property type="match status" value="1"/>
</dbReference>
<evidence type="ECO:0000256" key="9">
    <source>
        <dbReference type="ARBA" id="ARBA00023027"/>
    </source>
</evidence>
<keyword evidence="15" id="KW-1185">Reference proteome</keyword>
<evidence type="ECO:0000256" key="7">
    <source>
        <dbReference type="ARBA" id="ARBA00022857"/>
    </source>
</evidence>
<dbReference type="AlphaFoldDB" id="A0AAW2ZP36"/>
<evidence type="ECO:0000256" key="3">
    <source>
        <dbReference type="ARBA" id="ARBA00006743"/>
    </source>
</evidence>
<dbReference type="InterPro" id="IPR003171">
    <property type="entry name" value="Mehydrof_redctse-like"/>
</dbReference>
<dbReference type="InterPro" id="IPR029041">
    <property type="entry name" value="FAD-linked_oxidoreductase-like"/>
</dbReference>
<evidence type="ECO:0000256" key="4">
    <source>
        <dbReference type="ARBA" id="ARBA00022605"/>
    </source>
</evidence>
<evidence type="ECO:0000256" key="10">
    <source>
        <dbReference type="ARBA" id="ARBA00023167"/>
    </source>
</evidence>
<dbReference type="NCBIfam" id="TIGR00676">
    <property type="entry name" value="fadh2"/>
    <property type="match status" value="1"/>
</dbReference>
<keyword evidence="10" id="KW-0486">Methionine biosynthesis</keyword>
<dbReference type="GO" id="GO:0009086">
    <property type="term" value="P:methionine biosynthetic process"/>
    <property type="evidence" value="ECO:0007669"/>
    <property type="project" value="UniProtKB-KW"/>
</dbReference>
<dbReference type="GO" id="GO:0106312">
    <property type="term" value="F:methylenetetrahydrofolate reductase (NADH) activity"/>
    <property type="evidence" value="ECO:0007669"/>
    <property type="project" value="UniProtKB-EC"/>
</dbReference>
<gene>
    <name evidence="14" type="ORF">AKO1_002572</name>
</gene>
<proteinExistence type="inferred from homology"/>
<dbReference type="GO" id="GO:0071949">
    <property type="term" value="F:FAD binding"/>
    <property type="evidence" value="ECO:0007669"/>
    <property type="project" value="TreeGrafter"/>
</dbReference>
<dbReference type="GO" id="GO:0005829">
    <property type="term" value="C:cytosol"/>
    <property type="evidence" value="ECO:0007669"/>
    <property type="project" value="InterPro"/>
</dbReference>
<dbReference type="CDD" id="cd00537">
    <property type="entry name" value="MTHFR"/>
    <property type="match status" value="1"/>
</dbReference>
<dbReference type="Proteomes" id="UP001431209">
    <property type="component" value="Unassembled WGS sequence"/>
</dbReference>
<keyword evidence="7" id="KW-0521">NADP</keyword>
<evidence type="ECO:0000256" key="1">
    <source>
        <dbReference type="ARBA" id="ARBA00001974"/>
    </source>
</evidence>
<evidence type="ECO:0000256" key="6">
    <source>
        <dbReference type="ARBA" id="ARBA00022827"/>
    </source>
</evidence>
<accession>A0AAW2ZP36</accession>
<dbReference type="Pfam" id="PF21895">
    <property type="entry name" value="MTHFR_C"/>
    <property type="match status" value="1"/>
</dbReference>
<dbReference type="Gene3D" id="3.20.20.220">
    <property type="match status" value="1"/>
</dbReference>
<dbReference type="FunFam" id="3.20.20.220:FF:000002">
    <property type="entry name" value="Methylenetetrahydrofolate reductase"/>
    <property type="match status" value="1"/>
</dbReference>
<evidence type="ECO:0000256" key="8">
    <source>
        <dbReference type="ARBA" id="ARBA00023002"/>
    </source>
</evidence>
<sequence length="586" mass="67221">MKIINKINSSIDRNDIFYSFEYFPPKTEAGVENLYSRIERMANLNPDFIDITWGAGGSTSDLTIDISTTAQNLVGVETQVHMTCTNMKKEDLRAALQTLKDNGLQNILALRGDPPLQSNDWVEVEGGFKNAVDLVRFTRQEFGDYFGICVAGYPEGHPNGNYKQDLVYLKEKIDAGADYVITQLFYDCDQFLKFVYDARAMGINVPILPGIMPINNYNSWMRMIEFCKTKIPPNVQQQVEQLNVEDDEQVREFGIKLCVDICKKLLSSGIKGLHFYTLNLEKSVTRILEELDIQREIDQRSPLPWRPTANVKRQKEDVRPIFWANRPKSYIARTSAWDEFPNGRWGDSRSPAFGDLSDYHIIGMYSAGQPDDRTIIWGECHENIESVYKIFVKFLLGEVSKLPWFDKPIERETIQIQSDMLHMNEKGFLTINSQPAVNAAKSQDPVHGWGPKGGYVYKKAYIEFFASPENTRKLIQVIKNNNVNVSYHAVNIKGEELKNFDNNVTAVTWGVFPNKEIVQPTVVDSESFLVWKNEAFALWLSQWASIYSEGSQSRRVIQQIHDTFYLVNVIDHDYVEGNIFNIFNQL</sequence>
<dbReference type="PANTHER" id="PTHR45754:SF3">
    <property type="entry name" value="METHYLENETETRAHYDROFOLATE REDUCTASE (NADPH)"/>
    <property type="match status" value="1"/>
</dbReference>
<keyword evidence="8" id="KW-0560">Oxidoreductase</keyword>
<dbReference type="SUPFAM" id="SSF51730">
    <property type="entry name" value="FAD-linked oxidoreductase"/>
    <property type="match status" value="1"/>
</dbReference>
<keyword evidence="6" id="KW-0274">FAD</keyword>
<evidence type="ECO:0000313" key="14">
    <source>
        <dbReference type="EMBL" id="KAL0490936.1"/>
    </source>
</evidence>
<evidence type="ECO:0000256" key="12">
    <source>
        <dbReference type="ARBA" id="ARBA00034529"/>
    </source>
</evidence>
<dbReference type="Pfam" id="PF02219">
    <property type="entry name" value="MTHFR"/>
    <property type="match status" value="1"/>
</dbReference>
<comment type="pathway">
    <text evidence="11">Amino-acid biosynthesis; L-methionine biosynthesis via de novo pathway.</text>
</comment>
<keyword evidence="5" id="KW-0285">Flavoprotein</keyword>
<evidence type="ECO:0000256" key="2">
    <source>
        <dbReference type="ARBA" id="ARBA00004777"/>
    </source>
</evidence>
<dbReference type="EC" id="1.5.1.54" evidence="12"/>
<comment type="similarity">
    <text evidence="3">Belongs to the methylenetetrahydrofolate reductase family.</text>
</comment>
<evidence type="ECO:0000259" key="13">
    <source>
        <dbReference type="Pfam" id="PF21895"/>
    </source>
</evidence>
<dbReference type="InterPro" id="IPR004621">
    <property type="entry name" value="Fadh2_euk"/>
</dbReference>
<organism evidence="14 15">
    <name type="scientific">Acrasis kona</name>
    <dbReference type="NCBI Taxonomy" id="1008807"/>
    <lineage>
        <taxon>Eukaryota</taxon>
        <taxon>Discoba</taxon>
        <taxon>Heterolobosea</taxon>
        <taxon>Tetramitia</taxon>
        <taxon>Eutetramitia</taxon>
        <taxon>Acrasidae</taxon>
        <taxon>Acrasis</taxon>
    </lineage>
</organism>
<protein>
    <recommendedName>
        <fullName evidence="12">methylenetetrahydrofolate reductase (NADH)</fullName>
        <ecNumber evidence="12">1.5.1.54</ecNumber>
    </recommendedName>
</protein>
<dbReference type="InterPro" id="IPR053806">
    <property type="entry name" value="MTHFR_C"/>
</dbReference>
<comment type="pathway">
    <text evidence="2">One-carbon metabolism; tetrahydrofolate interconversion.</text>
</comment>
<dbReference type="PANTHER" id="PTHR45754">
    <property type="entry name" value="METHYLENETETRAHYDROFOLATE REDUCTASE"/>
    <property type="match status" value="1"/>
</dbReference>
<dbReference type="InterPro" id="IPR004620">
    <property type="entry name" value="MTHF_reductase_bac"/>
</dbReference>